<reference evidence="1 2" key="1">
    <citation type="journal article" date="2020" name="Microb. Ecol.">
        <title>Ecogenomics of the Marine Benthic Filamentous Cyanobacterium Adonisia.</title>
        <authorList>
            <person name="Walter J.M."/>
            <person name="Coutinho F.H."/>
            <person name="Leomil L."/>
            <person name="Hargreaves P.I."/>
            <person name="Campeao M.E."/>
            <person name="Vieira V.V."/>
            <person name="Silva B.S."/>
            <person name="Fistarol G.O."/>
            <person name="Salomon P.S."/>
            <person name="Sawabe T."/>
            <person name="Mino S."/>
            <person name="Hosokawa M."/>
            <person name="Miyashita H."/>
            <person name="Maruyama F."/>
            <person name="van Verk M.C."/>
            <person name="Dutilh B.E."/>
            <person name="Thompson C.C."/>
            <person name="Thompson F.L."/>
        </authorList>
    </citation>
    <scope>NUCLEOTIDE SEQUENCE [LARGE SCALE GENOMIC DNA]</scope>
    <source>
        <strain evidence="1 2">CCMR0081</strain>
    </source>
</reference>
<proteinExistence type="predicted"/>
<sequence>MSSRGKLDTQPCSPNHIAIETMQTLTQKPTPTKFQITETSLTQHAVTWNDRTIGLIQCSPELGLNWEYVRYSAYPNTFMGSYDDCVAQAEQDYAEQNTPPQADVCLAEVIDFGPVSKPASRYSNGPIFIGGHSQVQLVSIRGLNDLPVDDRWTDTLWVPLGFAKTLRRGDMVECFQDLGKVGIRLPRFVASAIAA</sequence>
<dbReference type="Proteomes" id="UP000481033">
    <property type="component" value="Unassembled WGS sequence"/>
</dbReference>
<dbReference type="EMBL" id="QXHD01000004">
    <property type="protein sequence ID" value="NEZ54987.1"/>
    <property type="molecule type" value="Genomic_DNA"/>
</dbReference>
<evidence type="ECO:0000313" key="2">
    <source>
        <dbReference type="Proteomes" id="UP000481033"/>
    </source>
</evidence>
<organism evidence="1 2">
    <name type="scientific">Adonisia turfae CCMR0081</name>
    <dbReference type="NCBI Taxonomy" id="2292702"/>
    <lineage>
        <taxon>Bacteria</taxon>
        <taxon>Bacillati</taxon>
        <taxon>Cyanobacteriota</taxon>
        <taxon>Adonisia</taxon>
        <taxon>Adonisia turfae</taxon>
    </lineage>
</organism>
<dbReference type="AlphaFoldDB" id="A0A6M0RFG3"/>
<comment type="caution">
    <text evidence="1">The sequence shown here is derived from an EMBL/GenBank/DDBJ whole genome shotgun (WGS) entry which is preliminary data.</text>
</comment>
<name>A0A6M0RFG3_9CYAN</name>
<gene>
    <name evidence="1" type="ORF">DXZ20_04635</name>
</gene>
<evidence type="ECO:0000313" key="1">
    <source>
        <dbReference type="EMBL" id="NEZ54987.1"/>
    </source>
</evidence>
<protein>
    <submittedName>
        <fullName evidence="1">Uncharacterized protein</fullName>
    </submittedName>
</protein>
<keyword evidence="2" id="KW-1185">Reference proteome</keyword>
<accession>A0A6M0RFG3</accession>